<dbReference type="SUPFAM" id="SSF51366">
    <property type="entry name" value="Ribulose-phoshate binding barrel"/>
    <property type="match status" value="1"/>
</dbReference>
<dbReference type="EMBL" id="DVAB01000008">
    <property type="protein sequence ID" value="HIK00097.1"/>
    <property type="molecule type" value="Genomic_DNA"/>
</dbReference>
<evidence type="ECO:0000256" key="2">
    <source>
        <dbReference type="ARBA" id="ARBA00012321"/>
    </source>
</evidence>
<dbReference type="Gene3D" id="3.20.20.70">
    <property type="entry name" value="Aldolase class I"/>
    <property type="match status" value="1"/>
</dbReference>
<dbReference type="GO" id="GO:0044205">
    <property type="term" value="P:'de novo' UMP biosynthetic process"/>
    <property type="evidence" value="ECO:0007669"/>
    <property type="project" value="InterPro"/>
</dbReference>
<keyword evidence="6" id="KW-0456">Lyase</keyword>
<dbReference type="InterPro" id="IPR001754">
    <property type="entry name" value="OMPdeCOase_dom"/>
</dbReference>
<gene>
    <name evidence="11" type="ORF">H1016_00980</name>
</gene>
<keyword evidence="12" id="KW-1185">Reference proteome</keyword>
<dbReference type="PANTHER" id="PTHR32119:SF2">
    <property type="entry name" value="OROTIDINE 5'-PHOSPHATE DECARBOXYLASE"/>
    <property type="match status" value="1"/>
</dbReference>
<evidence type="ECO:0000256" key="7">
    <source>
        <dbReference type="ARBA" id="ARBA00033428"/>
    </source>
</evidence>
<evidence type="ECO:0000256" key="4">
    <source>
        <dbReference type="ARBA" id="ARBA00022793"/>
    </source>
</evidence>
<dbReference type="InterPro" id="IPR011060">
    <property type="entry name" value="RibuloseP-bd_barrel"/>
</dbReference>
<evidence type="ECO:0000259" key="10">
    <source>
        <dbReference type="SMART" id="SM00934"/>
    </source>
</evidence>
<reference evidence="11 12" key="1">
    <citation type="journal article" name="Nat. Commun.">
        <title>Undinarchaeota illuminate DPANN phylogeny and the impact of gene transfer on archaeal evolution.</title>
        <authorList>
            <person name="Dombrowski N."/>
            <person name="Williams T.A."/>
            <person name="Sun J."/>
            <person name="Woodcroft B.J."/>
            <person name="Lee J.H."/>
            <person name="Minh B.Q."/>
            <person name="Rinke C."/>
            <person name="Spang A."/>
        </authorList>
    </citation>
    <scope>NUCLEOTIDE SEQUENCE [LARGE SCALE GENOMIC DNA]</scope>
    <source>
        <strain evidence="11">MAG_bin1129</strain>
    </source>
</reference>
<feature type="binding site" evidence="9">
    <location>
        <position position="206"/>
    </location>
    <ligand>
        <name>substrate</name>
    </ligand>
</feature>
<dbReference type="InterPro" id="IPR013785">
    <property type="entry name" value="Aldolase_TIM"/>
</dbReference>
<accession>A0A832XJ50</accession>
<dbReference type="PANTHER" id="PTHR32119">
    <property type="entry name" value="OROTIDINE 5'-PHOSPHATE DECARBOXYLASE"/>
    <property type="match status" value="1"/>
</dbReference>
<feature type="binding site" evidence="9">
    <location>
        <position position="12"/>
    </location>
    <ligand>
        <name>substrate</name>
    </ligand>
</feature>
<dbReference type="Proteomes" id="UP000646946">
    <property type="component" value="Unassembled WGS sequence"/>
</dbReference>
<feature type="active site" description="For OMPdecase activity" evidence="8">
    <location>
        <position position="72"/>
    </location>
</feature>
<organism evidence="11 12">
    <name type="scientific">Candidatus Naiadarchaeum limnaeum</name>
    <dbReference type="NCBI Taxonomy" id="2756139"/>
    <lineage>
        <taxon>Archaea</taxon>
        <taxon>Candidatus Undinarchaeota</taxon>
        <taxon>Candidatus Undinarchaeia</taxon>
        <taxon>Candidatus Naiadarchaeales</taxon>
        <taxon>Candidatus Naiadarchaeaceae</taxon>
        <taxon>Candidatus Naiadarchaeum</taxon>
    </lineage>
</organism>
<evidence type="ECO:0000313" key="12">
    <source>
        <dbReference type="Proteomes" id="UP000646946"/>
    </source>
</evidence>
<keyword evidence="4" id="KW-0210">Decarboxylase</keyword>
<evidence type="ECO:0000256" key="8">
    <source>
        <dbReference type="PIRSR" id="PIRSR614732-1"/>
    </source>
</evidence>
<feature type="active site" description="For OMPdecase activity" evidence="8">
    <location>
        <position position="65"/>
    </location>
</feature>
<sequence>MKKPPSIIVALDIPLQKASRLVRDLEKVEDKIAAYKISSLQVMESGLKSVVAELRLATKLPLIYDHQKGATDIPEIVEQQVKSASDYGVNAFIGVPQGAGSKSLESFVSACQRNKVEPIVLIEMSHSESDKYLHTDYAWRVFQDAVGLGVRHIVAPGNKVERLKLIREWIKQSGKEISILSPGIGAQGGKAKEAVQAGTDYPIIGRQIYESENPAKEVEKIYKECLEGFKKRK</sequence>
<comment type="caution">
    <text evidence="11">The sequence shown here is derived from an EMBL/GenBank/DDBJ whole genome shotgun (WGS) entry which is preliminary data.</text>
</comment>
<dbReference type="GO" id="GO:0006207">
    <property type="term" value="P:'de novo' pyrimidine nucleobase biosynthetic process"/>
    <property type="evidence" value="ECO:0007669"/>
    <property type="project" value="InterPro"/>
</dbReference>
<evidence type="ECO:0000256" key="5">
    <source>
        <dbReference type="ARBA" id="ARBA00022975"/>
    </source>
</evidence>
<dbReference type="AlphaFoldDB" id="A0A832XJ50"/>
<evidence type="ECO:0000256" key="6">
    <source>
        <dbReference type="ARBA" id="ARBA00023239"/>
    </source>
</evidence>
<comment type="pathway">
    <text evidence="1">Pyrimidine metabolism; UMP biosynthesis via de novo pathway; UMP from orotate: step 2/2.</text>
</comment>
<proteinExistence type="predicted"/>
<dbReference type="GO" id="GO:0005829">
    <property type="term" value="C:cytosol"/>
    <property type="evidence" value="ECO:0007669"/>
    <property type="project" value="TreeGrafter"/>
</dbReference>
<evidence type="ECO:0000256" key="1">
    <source>
        <dbReference type="ARBA" id="ARBA00004861"/>
    </source>
</evidence>
<dbReference type="InterPro" id="IPR014732">
    <property type="entry name" value="OMPdecase"/>
</dbReference>
<evidence type="ECO:0000313" key="11">
    <source>
        <dbReference type="EMBL" id="HIK00097.1"/>
    </source>
</evidence>
<dbReference type="CDD" id="cd04725">
    <property type="entry name" value="OMP_decarboxylase_like"/>
    <property type="match status" value="1"/>
</dbReference>
<dbReference type="SMART" id="SM00934">
    <property type="entry name" value="OMPdecase"/>
    <property type="match status" value="1"/>
</dbReference>
<protein>
    <recommendedName>
        <fullName evidence="3">Orotidine 5'-phosphate decarboxylase</fullName>
        <ecNumber evidence="2">4.1.1.23</ecNumber>
    </recommendedName>
    <alternativeName>
        <fullName evidence="7">OMP decarboxylase</fullName>
    </alternativeName>
</protein>
<evidence type="ECO:0000256" key="9">
    <source>
        <dbReference type="PIRSR" id="PIRSR614732-2"/>
    </source>
</evidence>
<feature type="active site" description="For OMPdecase activity" evidence="8">
    <location>
        <position position="68"/>
    </location>
</feature>
<feature type="binding site" evidence="9">
    <location>
        <position position="205"/>
    </location>
    <ligand>
        <name>substrate</name>
    </ligand>
</feature>
<dbReference type="GO" id="GO:0004590">
    <property type="term" value="F:orotidine-5'-phosphate decarboxylase activity"/>
    <property type="evidence" value="ECO:0007669"/>
    <property type="project" value="UniProtKB-EC"/>
</dbReference>
<feature type="binding site" evidence="9">
    <location>
        <position position="36"/>
    </location>
    <ligand>
        <name>substrate</name>
    </ligand>
</feature>
<evidence type="ECO:0000256" key="3">
    <source>
        <dbReference type="ARBA" id="ARBA00021923"/>
    </source>
</evidence>
<feature type="binding site" evidence="9">
    <location>
        <position position="125"/>
    </location>
    <ligand>
        <name>substrate</name>
    </ligand>
</feature>
<dbReference type="Pfam" id="PF00215">
    <property type="entry name" value="OMPdecase"/>
    <property type="match status" value="1"/>
</dbReference>
<feature type="domain" description="Orotidine 5'-phosphate decarboxylase" evidence="10">
    <location>
        <begin position="6"/>
        <end position="221"/>
    </location>
</feature>
<keyword evidence="5" id="KW-0665">Pyrimidine biosynthesis</keyword>
<name>A0A832XJ50_9ARCH</name>
<dbReference type="EC" id="4.1.1.23" evidence="2"/>